<feature type="region of interest" description="Disordered" evidence="6">
    <location>
        <begin position="1"/>
        <end position="101"/>
    </location>
</feature>
<dbReference type="InterPro" id="IPR001373">
    <property type="entry name" value="Cullin_N"/>
</dbReference>
<keyword evidence="2" id="KW-1017">Isopeptide bond</keyword>
<dbReference type="PROSITE" id="PS01256">
    <property type="entry name" value="CULLIN_1"/>
    <property type="match status" value="1"/>
</dbReference>
<evidence type="ECO:0000313" key="8">
    <source>
        <dbReference type="EMBL" id="KXG47288.1"/>
    </source>
</evidence>
<sequence length="872" mass="98888">MQQNSRGDTEQSGKRQSIGKRKLSEGGSQPRSQQTISELLSQRYSPDRNLDSIHKRSRLSPSPSRPSIQTIPHKMHPISGSPPKTGVPSRGVSGLNGPIRPHGLNANARQSNFSPHTGAKKLVVKNLRTGPRLNQESYFDKVWSQLDAALTAIFDGRKPESSLEELYKGGENVCRQERAALLAKKLQDRCREFVSGKMRTNLVTRAGGSTDVASLRAVIEAWSAWHSKLVTIRWIFYYLDQSFLLHSKEQPVIREMGLIQFRSYIFSDASLKPRILKGAYDLIEADRGGFTKAMADSNLLREAMDVFHSLDVYGSDFEPLFMAKSEEFVKEWSQQQAAGSLATYVENAHRLIEREVERCGLFSFNRSTKLKLSELLDETLVTQRTDVLTNEDEVLGLMRAGNKTALKQLYGLLDRRDLTLKLKPAFRKYIVEEGESIVFDQDKEVDMVVHLLQFKQKVDDMLSNAFESNEELSHALREAFGAFMNRGKKMDSTGGTDNPKSGEMIAKYVDRLLKGGYKLPPGRNPEEVSLMSDDAELDRQLDQVLDLFRFVHGKAVFEAFYKNDLARRLLMKRSASNDAEKSMLTRLKNECGSSFTHNLESMFNDMDTANDEMTAFRRSQQGDQERKGRFEFEVAVLSAASWPTYPDVPVRIPSKIARSISKFEDFYHSKHTGRKLTWKHQLAHCQLTANFPNGNKNLVVSSFQAIVLLLFNDIPDGESMSYPQIQEATGLSDPELKRTLQSLACAKYRVLTKTPKGKDVNSSDQFSYNKSFSDKQMRIKINQIQLKETKEETKSTHERVAADRHFETQAAIVRIMKSRKLLSHAELISEVISATKTRGVLQPAEIKGEIEKLIEKEYIERKEGTNQYSYVS</sequence>
<dbReference type="PANTHER" id="PTHR11932">
    <property type="entry name" value="CULLIN"/>
    <property type="match status" value="1"/>
</dbReference>
<dbReference type="OMA" id="NYQEQTW"/>
<dbReference type="GO" id="GO:0006511">
    <property type="term" value="P:ubiquitin-dependent protein catabolic process"/>
    <property type="evidence" value="ECO:0007669"/>
    <property type="project" value="InterPro"/>
</dbReference>
<dbReference type="InterPro" id="IPR016158">
    <property type="entry name" value="Cullin_homology"/>
</dbReference>
<dbReference type="FunFam" id="1.20.1310.10:FF:000035">
    <property type="entry name" value="Ubiquitin ligase subunit CulD, putative"/>
    <property type="match status" value="1"/>
</dbReference>
<dbReference type="AlphaFoldDB" id="A0A135LE89"/>
<dbReference type="Pfam" id="PF26557">
    <property type="entry name" value="Cullin_AB"/>
    <property type="match status" value="1"/>
</dbReference>
<dbReference type="Gene3D" id="1.20.1310.10">
    <property type="entry name" value="Cullin Repeats"/>
    <property type="match status" value="4"/>
</dbReference>
<dbReference type="SMART" id="SM00182">
    <property type="entry name" value="CULLIN"/>
    <property type="match status" value="1"/>
</dbReference>
<evidence type="ECO:0000313" key="9">
    <source>
        <dbReference type="Proteomes" id="UP000070168"/>
    </source>
</evidence>
<evidence type="ECO:0000256" key="4">
    <source>
        <dbReference type="PROSITE-ProRule" id="PRU00330"/>
    </source>
</evidence>
<keyword evidence="3" id="KW-0832">Ubl conjugation</keyword>
<dbReference type="FunFam" id="1.10.10.10:FF:000014">
    <property type="entry name" value="Cullin 1"/>
    <property type="match status" value="1"/>
</dbReference>
<dbReference type="Proteomes" id="UP000070168">
    <property type="component" value="Unassembled WGS sequence"/>
</dbReference>
<feature type="compositionally biased region" description="Basic and acidic residues" evidence="6">
    <location>
        <begin position="45"/>
        <end position="54"/>
    </location>
</feature>
<dbReference type="SMART" id="SM00884">
    <property type="entry name" value="Cullin_Nedd8"/>
    <property type="match status" value="1"/>
</dbReference>
<dbReference type="SUPFAM" id="SSF46785">
    <property type="entry name" value="Winged helix' DNA-binding domain"/>
    <property type="match status" value="1"/>
</dbReference>
<dbReference type="Gene3D" id="1.10.10.10">
    <property type="entry name" value="Winged helix-like DNA-binding domain superfamily/Winged helix DNA-binding domain"/>
    <property type="match status" value="1"/>
</dbReference>
<evidence type="ECO:0000259" key="7">
    <source>
        <dbReference type="PROSITE" id="PS50069"/>
    </source>
</evidence>
<evidence type="ECO:0000256" key="5">
    <source>
        <dbReference type="RuleBase" id="RU003829"/>
    </source>
</evidence>
<dbReference type="InterPro" id="IPR059120">
    <property type="entry name" value="Cullin-like_AB"/>
</dbReference>
<dbReference type="Gene3D" id="3.30.230.130">
    <property type="entry name" value="Cullin, Chain C, Domain 2"/>
    <property type="match status" value="1"/>
</dbReference>
<dbReference type="InterPro" id="IPR016157">
    <property type="entry name" value="Cullin_CS"/>
</dbReference>
<keyword evidence="9" id="KW-1185">Reference proteome</keyword>
<evidence type="ECO:0000256" key="2">
    <source>
        <dbReference type="ARBA" id="ARBA00022499"/>
    </source>
</evidence>
<dbReference type="Pfam" id="PF00888">
    <property type="entry name" value="Cullin"/>
    <property type="match status" value="1"/>
</dbReference>
<dbReference type="SUPFAM" id="SSF74788">
    <property type="entry name" value="Cullin repeat-like"/>
    <property type="match status" value="1"/>
</dbReference>
<keyword evidence="8" id="KW-0238">DNA-binding</keyword>
<comment type="similarity">
    <text evidence="1 4 5">Belongs to the cullin family.</text>
</comment>
<dbReference type="GO" id="GO:0003677">
    <property type="term" value="F:DNA binding"/>
    <property type="evidence" value="ECO:0007669"/>
    <property type="project" value="UniProtKB-KW"/>
</dbReference>
<reference evidence="8 9" key="1">
    <citation type="journal article" date="2016" name="BMC Genomics">
        <title>Genome sequencing and secondary metabolism of the postharvest pathogen Penicillium griseofulvum.</title>
        <authorList>
            <person name="Banani H."/>
            <person name="Marcet-Houben M."/>
            <person name="Ballester A.R."/>
            <person name="Abbruscato P."/>
            <person name="Gonzalez-Candelas L."/>
            <person name="Gabaldon T."/>
            <person name="Spadaro D."/>
        </authorList>
    </citation>
    <scope>NUCLEOTIDE SEQUENCE [LARGE SCALE GENOMIC DNA]</scope>
    <source>
        <strain evidence="8 9">PG3</strain>
    </source>
</reference>
<name>A0A135LE89_PENPA</name>
<dbReference type="InterPro" id="IPR036390">
    <property type="entry name" value="WH_DNA-bd_sf"/>
</dbReference>
<dbReference type="OrthoDB" id="27073at2759"/>
<dbReference type="PROSITE" id="PS50069">
    <property type="entry name" value="CULLIN_2"/>
    <property type="match status" value="1"/>
</dbReference>
<dbReference type="InterPro" id="IPR036388">
    <property type="entry name" value="WH-like_DNA-bd_sf"/>
</dbReference>
<evidence type="ECO:0000256" key="1">
    <source>
        <dbReference type="ARBA" id="ARBA00006019"/>
    </source>
</evidence>
<dbReference type="STRING" id="5078.A0A135LE89"/>
<dbReference type="InterPro" id="IPR045093">
    <property type="entry name" value="Cullin"/>
</dbReference>
<comment type="caution">
    <text evidence="8">The sequence shown here is derived from an EMBL/GenBank/DDBJ whole genome shotgun (WGS) entry which is preliminary data.</text>
</comment>
<dbReference type="RefSeq" id="XP_040645824.1">
    <property type="nucleotide sequence ID" value="XM_040788871.1"/>
</dbReference>
<dbReference type="EMBL" id="LHQR01000065">
    <property type="protein sequence ID" value="KXG47288.1"/>
    <property type="molecule type" value="Genomic_DNA"/>
</dbReference>
<dbReference type="GO" id="GO:0031461">
    <property type="term" value="C:cullin-RING ubiquitin ligase complex"/>
    <property type="evidence" value="ECO:0007669"/>
    <property type="project" value="InterPro"/>
</dbReference>
<evidence type="ECO:0000256" key="6">
    <source>
        <dbReference type="SAM" id="MobiDB-lite"/>
    </source>
</evidence>
<dbReference type="FunFam" id="1.20.1310.10:FF:000031">
    <property type="entry name" value="Ubiquitin ligase subunit CulD"/>
    <property type="match status" value="1"/>
</dbReference>
<proteinExistence type="inferred from homology"/>
<evidence type="ECO:0000256" key="3">
    <source>
        <dbReference type="ARBA" id="ARBA00022843"/>
    </source>
</evidence>
<dbReference type="GeneID" id="63704171"/>
<dbReference type="Pfam" id="PF10557">
    <property type="entry name" value="Cullin_Nedd8"/>
    <property type="match status" value="1"/>
</dbReference>
<accession>A0A135LE89</accession>
<organism evidence="8 9">
    <name type="scientific">Penicillium patulum</name>
    <name type="common">Penicillium griseofulvum</name>
    <dbReference type="NCBI Taxonomy" id="5078"/>
    <lineage>
        <taxon>Eukaryota</taxon>
        <taxon>Fungi</taxon>
        <taxon>Dikarya</taxon>
        <taxon>Ascomycota</taxon>
        <taxon>Pezizomycotina</taxon>
        <taxon>Eurotiomycetes</taxon>
        <taxon>Eurotiomycetidae</taxon>
        <taxon>Eurotiales</taxon>
        <taxon>Aspergillaceae</taxon>
        <taxon>Penicillium</taxon>
    </lineage>
</organism>
<gene>
    <name evidence="8" type="ORF">PGRI_011580</name>
</gene>
<feature type="domain" description="Cullin family profile" evidence="7">
    <location>
        <begin position="500"/>
        <end position="744"/>
    </location>
</feature>
<dbReference type="InterPro" id="IPR016159">
    <property type="entry name" value="Cullin_repeat-like_dom_sf"/>
</dbReference>
<dbReference type="InterPro" id="IPR019559">
    <property type="entry name" value="Cullin_neddylation_domain"/>
</dbReference>
<dbReference type="InterPro" id="IPR036317">
    <property type="entry name" value="Cullin_homology_sf"/>
</dbReference>
<protein>
    <submittedName>
        <fullName evidence="8">Winged helix-turn-helix transcription repressor DNA-binding</fullName>
    </submittedName>
</protein>
<dbReference type="GO" id="GO:0031625">
    <property type="term" value="F:ubiquitin protein ligase binding"/>
    <property type="evidence" value="ECO:0007669"/>
    <property type="project" value="InterPro"/>
</dbReference>
<feature type="compositionally biased region" description="Polar residues" evidence="6">
    <location>
        <begin position="26"/>
        <end position="44"/>
    </location>
</feature>
<dbReference type="SUPFAM" id="SSF75632">
    <property type="entry name" value="Cullin homology domain"/>
    <property type="match status" value="1"/>
</dbReference>